<dbReference type="GO" id="GO:0009435">
    <property type="term" value="P:NAD+ biosynthetic process"/>
    <property type="evidence" value="ECO:0007669"/>
    <property type="project" value="InterPro"/>
</dbReference>
<protein>
    <recommendedName>
        <fullName evidence="3">nicotinate-nucleotide adenylyltransferase</fullName>
        <ecNumber evidence="3">2.7.7.18</ecNumber>
    </recommendedName>
</protein>
<dbReference type="InterPro" id="IPR004821">
    <property type="entry name" value="Cyt_trans-like"/>
</dbReference>
<keyword evidence="6 12" id="KW-0548">Nucleotidyltransferase</keyword>
<dbReference type="SUPFAM" id="SSF109604">
    <property type="entry name" value="HD-domain/PDEase-like"/>
    <property type="match status" value="1"/>
</dbReference>
<dbReference type="STRING" id="1120976.SAMN03080606_01708"/>
<dbReference type="PANTHER" id="PTHR39321">
    <property type="entry name" value="NICOTINATE-NUCLEOTIDE ADENYLYLTRANSFERASE-RELATED"/>
    <property type="match status" value="1"/>
</dbReference>
<organism evidence="12 13">
    <name type="scientific">Alkaliphilus peptidifermentans DSM 18978</name>
    <dbReference type="NCBI Taxonomy" id="1120976"/>
    <lineage>
        <taxon>Bacteria</taxon>
        <taxon>Bacillati</taxon>
        <taxon>Bacillota</taxon>
        <taxon>Clostridia</taxon>
        <taxon>Peptostreptococcales</taxon>
        <taxon>Natronincolaceae</taxon>
        <taxon>Alkaliphilus</taxon>
    </lineage>
</organism>
<dbReference type="InterPro" id="IPR016024">
    <property type="entry name" value="ARM-type_fold"/>
</dbReference>
<keyword evidence="9" id="KW-0520">NAD</keyword>
<evidence type="ECO:0000313" key="13">
    <source>
        <dbReference type="Proteomes" id="UP000198636"/>
    </source>
</evidence>
<evidence type="ECO:0000256" key="10">
    <source>
        <dbReference type="ARBA" id="ARBA00048721"/>
    </source>
</evidence>
<evidence type="ECO:0000256" key="9">
    <source>
        <dbReference type="ARBA" id="ARBA00023027"/>
    </source>
</evidence>
<keyword evidence="8" id="KW-0067">ATP-binding</keyword>
<evidence type="ECO:0000256" key="6">
    <source>
        <dbReference type="ARBA" id="ARBA00022695"/>
    </source>
</evidence>
<dbReference type="GO" id="GO:0005524">
    <property type="term" value="F:ATP binding"/>
    <property type="evidence" value="ECO:0007669"/>
    <property type="project" value="UniProtKB-KW"/>
</dbReference>
<keyword evidence="7" id="KW-0547">Nucleotide-binding</keyword>
<evidence type="ECO:0000256" key="5">
    <source>
        <dbReference type="ARBA" id="ARBA00022679"/>
    </source>
</evidence>
<gene>
    <name evidence="12" type="ORF">SAMN03080606_01708</name>
</gene>
<dbReference type="InterPro" id="IPR005248">
    <property type="entry name" value="NadD/NMNAT"/>
</dbReference>
<accession>A0A1G5GL88</accession>
<proteinExistence type="predicted"/>
<feature type="domain" description="Cytidyltransferase-like" evidence="11">
    <location>
        <begin position="925"/>
        <end position="1091"/>
    </location>
</feature>
<evidence type="ECO:0000256" key="8">
    <source>
        <dbReference type="ARBA" id="ARBA00022840"/>
    </source>
</evidence>
<keyword evidence="5 12" id="KW-0808">Transferase</keyword>
<comment type="catalytic activity">
    <reaction evidence="10">
        <text>nicotinate beta-D-ribonucleotide + ATP + H(+) = deamido-NAD(+) + diphosphate</text>
        <dbReference type="Rhea" id="RHEA:22860"/>
        <dbReference type="ChEBI" id="CHEBI:15378"/>
        <dbReference type="ChEBI" id="CHEBI:30616"/>
        <dbReference type="ChEBI" id="CHEBI:33019"/>
        <dbReference type="ChEBI" id="CHEBI:57502"/>
        <dbReference type="ChEBI" id="CHEBI:58437"/>
        <dbReference type="EC" id="2.7.7.18"/>
    </reaction>
</comment>
<evidence type="ECO:0000256" key="7">
    <source>
        <dbReference type="ARBA" id="ARBA00022741"/>
    </source>
</evidence>
<dbReference type="EMBL" id="FMUS01000009">
    <property type="protein sequence ID" value="SCY51448.1"/>
    <property type="molecule type" value="Genomic_DNA"/>
</dbReference>
<comment type="function">
    <text evidence="1">Catalyzes the reversible adenylation of nicotinate mononucleotide (NaMN) to nicotinic acid adenine dinucleotide (NaAD).</text>
</comment>
<dbReference type="Gene3D" id="3.40.50.620">
    <property type="entry name" value="HUPs"/>
    <property type="match status" value="1"/>
</dbReference>
<sequence>MKNITARKLYQETCHLLMNPDFLENLNLDKTKIKQELEGPYFIAKITHIAEENDYSCEAVYELVNNLLTIHWGAEQPHNPLFYIYQFTLSFSFPSSVEIQLNKEWDTSCLIYLNVLKLLCDIQKQSDDGTLQSKYPLEFLTTEEMEHYKVSQEYRGFVNFFNTEFIYEMMKLNQEVVGHNTLDHICGVHHLALHIGKQLFNSGIPIDLGRVSGAAAGHDLGKFGCKSWESKRVAYLHYYYTDLWFKNHGITYIGHIALNHSVWDLELENLSIESLILIYSDFRVKNIQRNNQPDEMEIFSLQDSFQVILDKLDNVDEEKERRYRRVYTKLKDFEDYIINLGLEVNINNPIINQQPKGKKYYSLMTGDVVTEHIKYLSINHNINLMYKLRDESSLNEILEIARSETDPKTLREYLDVFYEYSTYLTQKQKIITLRFLYEQLIHQEEDIRRQCAEIMGILISMFDEDYRKEIPEGVALAPAEITSHQLLDEYLHQLIFPDHKMIPLHRSWVGYNMQILISSLFQNCQATQIEGYKKTILKYYKKNTLYDEINIYLLEAIKHIPMLENEVDPSLEILFSYIEDGLNNKNSDIRISALDTIYHMFKSIKFNSNIMNKVLYLFNNRSENSIPAENYLKLKLARVIGLEAEILDDHYQLLLKDMEKVSDIFLSNLKTATNWVTKKIQVEMLLESFLNHSKTDGLYTTMHFCNLLKVSAVETVRNRAGKALVDIFPHLPIEQRNDIAIELLRALEIEGYQFTKYIPDYLGQILIFLQPYELDEILNDLIDKIKQSNLQINSLLLKTVGILISNYSKYQELFPKEGDEHVSRLKKMLGILLNGLVHDELQIKQISFSVIGKEIFASKTISLEEKHHIFQLIGKKVLTLLTDTEESDLLFLTNSAGLNNIYRFISEFIFLHGSIKTLSPKKVAFFPGTFDPFTLGHKEITKAIRDYGFEVYLAVDEFSWSKRTQPNLIRKKIIHMSIADEMDIHLYPEDFPTNIGNSADLKRLQDNFPNTRVYIVAGSDVLLNASAYKAEAHENSIHSFSHIVFERSSSDDFQDINDAMLAKAINNIHAPVIRLNLPPQYEDISSTQIRTNIDENRDISKLIDPLAQRFIYENSLYRKEPQYKSLVQTVSVTVDLIEDYNEDLISSIVKTFHEGSASAYDNIKSIFNKPYGSIIAIRDINEPKSILSYSIFHWVPSDSIYTQFENSTVTEYIRRHYSGRIIMIDGIFARNETSRNLNQIILTETISHCLKNDYSYGVYQNSIDFTMNLPLQETIELHGFVRVPCNESELPIMTVNMSNPCTLSLDLETIIKEPFRSNSTIQSCIKETRSALQRALTNLYPGNLVLSFDRNIIDETLVRKICDENDVSPIPSRPRQLGDLMCVPFGNILNRMIVPNTITKSLHTEKMFTPDLKSFTIGAYPYYLDLKNQMKMIRSFSRPVILVDDLLNKGYRFKALDPLLKSESIDVKKIIVGILSGRGKELMEIQNRKVDCAYFIPKLRLWFNENLLYPFIGGDTLWRGVYPEKSLLSSINLIFPYTSPAFIHGVTNEAIYDLSEISILNAIKILEALEIEYQRVNERKLTLSLLGEVILYPRCPDQGKNMHYDLNLNPSSYLKNDLELLRRLKSSIISSHTGGTDNVFLPLSR</sequence>
<dbReference type="Proteomes" id="UP000198636">
    <property type="component" value="Unassembled WGS sequence"/>
</dbReference>
<name>A0A1G5GL88_9FIRM</name>
<dbReference type="InterPro" id="IPR014729">
    <property type="entry name" value="Rossmann-like_a/b/a_fold"/>
</dbReference>
<evidence type="ECO:0000256" key="3">
    <source>
        <dbReference type="ARBA" id="ARBA00012389"/>
    </source>
</evidence>
<dbReference type="Pfam" id="PF01467">
    <property type="entry name" value="CTP_transf_like"/>
    <property type="match status" value="1"/>
</dbReference>
<evidence type="ECO:0000313" key="12">
    <source>
        <dbReference type="EMBL" id="SCY51448.1"/>
    </source>
</evidence>
<evidence type="ECO:0000256" key="2">
    <source>
        <dbReference type="ARBA" id="ARBA00005019"/>
    </source>
</evidence>
<dbReference type="GO" id="GO:0004515">
    <property type="term" value="F:nicotinate-nucleotide adenylyltransferase activity"/>
    <property type="evidence" value="ECO:0007669"/>
    <property type="project" value="UniProtKB-EC"/>
</dbReference>
<comment type="pathway">
    <text evidence="2">Cofactor biosynthesis; NAD(+) biosynthesis; deamido-NAD(+) from nicotinate D-ribonucleotide: step 1/1.</text>
</comment>
<reference evidence="12 13" key="1">
    <citation type="submission" date="2016-10" db="EMBL/GenBank/DDBJ databases">
        <authorList>
            <person name="de Groot N.N."/>
        </authorList>
    </citation>
    <scope>NUCLEOTIDE SEQUENCE [LARGE SCALE GENOMIC DNA]</scope>
    <source>
        <strain evidence="12 13">DSM 18978</strain>
    </source>
</reference>
<evidence type="ECO:0000256" key="1">
    <source>
        <dbReference type="ARBA" id="ARBA00002324"/>
    </source>
</evidence>
<keyword evidence="4" id="KW-0662">Pyridine nucleotide biosynthesis</keyword>
<dbReference type="OrthoDB" id="1703792at2"/>
<evidence type="ECO:0000259" key="11">
    <source>
        <dbReference type="Pfam" id="PF01467"/>
    </source>
</evidence>
<dbReference type="EC" id="2.7.7.18" evidence="3"/>
<keyword evidence="13" id="KW-1185">Reference proteome</keyword>
<dbReference type="RefSeq" id="WP_091542283.1">
    <property type="nucleotide sequence ID" value="NZ_FMUS01000009.1"/>
</dbReference>
<evidence type="ECO:0000256" key="4">
    <source>
        <dbReference type="ARBA" id="ARBA00022642"/>
    </source>
</evidence>
<dbReference type="PANTHER" id="PTHR39321:SF3">
    <property type="entry name" value="PHOSPHOPANTETHEINE ADENYLYLTRANSFERASE"/>
    <property type="match status" value="1"/>
</dbReference>
<dbReference type="SUPFAM" id="SSF48371">
    <property type="entry name" value="ARM repeat"/>
    <property type="match status" value="1"/>
</dbReference>
<dbReference type="SUPFAM" id="SSF52374">
    <property type="entry name" value="Nucleotidylyl transferase"/>
    <property type="match status" value="1"/>
</dbReference>